<evidence type="ECO:0000256" key="3">
    <source>
        <dbReference type="SAM" id="MobiDB-lite"/>
    </source>
</evidence>
<evidence type="ECO:0000256" key="1">
    <source>
        <dbReference type="ARBA" id="ARBA00023122"/>
    </source>
</evidence>
<dbReference type="Pfam" id="PF00571">
    <property type="entry name" value="CBS"/>
    <property type="match status" value="4"/>
</dbReference>
<gene>
    <name evidence="5" type="ORF">C447_04842</name>
</gene>
<proteinExistence type="predicted"/>
<evidence type="ECO:0000256" key="2">
    <source>
        <dbReference type="PROSITE-ProRule" id="PRU00703"/>
    </source>
</evidence>
<dbReference type="PANTHER" id="PTHR43080:SF29">
    <property type="entry name" value="OS02G0818000 PROTEIN"/>
    <property type="match status" value="1"/>
</dbReference>
<evidence type="ECO:0000313" key="5">
    <source>
        <dbReference type="EMBL" id="EMA40121.1"/>
    </source>
</evidence>
<dbReference type="Gene3D" id="3.10.580.10">
    <property type="entry name" value="CBS-domain"/>
    <property type="match status" value="2"/>
</dbReference>
<dbReference type="eggNOG" id="arCOG00600">
    <property type="taxonomic scope" value="Archaea"/>
</dbReference>
<accession>M0M355</accession>
<dbReference type="EMBL" id="AOMB01000013">
    <property type="protein sequence ID" value="EMA40121.1"/>
    <property type="molecule type" value="Genomic_DNA"/>
</dbReference>
<evidence type="ECO:0000259" key="4">
    <source>
        <dbReference type="PROSITE" id="PS51371"/>
    </source>
</evidence>
<dbReference type="AlphaFoldDB" id="M0M355"/>
<protein>
    <submittedName>
        <fullName evidence="5">Inosine monophosphate dehydrogenase</fullName>
    </submittedName>
</protein>
<feature type="domain" description="CBS" evidence="4">
    <location>
        <begin position="248"/>
        <end position="299"/>
    </location>
</feature>
<dbReference type="PANTHER" id="PTHR43080">
    <property type="entry name" value="CBS DOMAIN-CONTAINING PROTEIN CBSX3, MITOCHONDRIAL"/>
    <property type="match status" value="1"/>
</dbReference>
<dbReference type="RefSeq" id="WP_007691457.1">
    <property type="nucleotide sequence ID" value="NZ_AJRK01000129.1"/>
</dbReference>
<comment type="caution">
    <text evidence="5">The sequence shown here is derived from an EMBL/GenBank/DDBJ whole genome shotgun (WGS) entry which is preliminary data.</text>
</comment>
<dbReference type="InterPro" id="IPR051257">
    <property type="entry name" value="Diverse_CBS-Domain"/>
</dbReference>
<organism evidence="5 6">
    <name type="scientific">Halococcus hamelinensis 100A6</name>
    <dbReference type="NCBI Taxonomy" id="1132509"/>
    <lineage>
        <taxon>Archaea</taxon>
        <taxon>Methanobacteriati</taxon>
        <taxon>Methanobacteriota</taxon>
        <taxon>Stenosarchaea group</taxon>
        <taxon>Halobacteria</taxon>
        <taxon>Halobacteriales</taxon>
        <taxon>Halococcaceae</taxon>
        <taxon>Halococcus</taxon>
    </lineage>
</organism>
<dbReference type="PROSITE" id="PS51371">
    <property type="entry name" value="CBS"/>
    <property type="match status" value="4"/>
</dbReference>
<dbReference type="CDD" id="cd04614">
    <property type="entry name" value="CBS_pair_arch2_repeat2"/>
    <property type="match status" value="1"/>
</dbReference>
<feature type="region of interest" description="Disordered" evidence="3">
    <location>
        <begin position="101"/>
        <end position="120"/>
    </location>
</feature>
<dbReference type="Proteomes" id="UP000011566">
    <property type="component" value="Unassembled WGS sequence"/>
</dbReference>
<dbReference type="InterPro" id="IPR000644">
    <property type="entry name" value="CBS_dom"/>
</dbReference>
<name>M0M355_9EURY</name>
<dbReference type="SMART" id="SM00116">
    <property type="entry name" value="CBS"/>
    <property type="match status" value="4"/>
</dbReference>
<dbReference type="PATRIC" id="fig|1132509.6.peg.1116"/>
<feature type="domain" description="CBS" evidence="4">
    <location>
        <begin position="70"/>
        <end position="143"/>
    </location>
</feature>
<feature type="domain" description="CBS" evidence="4">
    <location>
        <begin position="149"/>
        <end position="207"/>
    </location>
</feature>
<dbReference type="InterPro" id="IPR046342">
    <property type="entry name" value="CBS_dom_sf"/>
</dbReference>
<feature type="domain" description="CBS" evidence="4">
    <location>
        <begin position="7"/>
        <end position="69"/>
    </location>
</feature>
<dbReference type="OrthoDB" id="85195at2157"/>
<keyword evidence="6" id="KW-1185">Reference proteome</keyword>
<reference evidence="5 6" key="1">
    <citation type="journal article" date="2014" name="PLoS Genet.">
        <title>Phylogenetically driven sequencing of extremely halophilic archaea reveals strategies for static and dynamic osmo-response.</title>
        <authorList>
            <person name="Becker E.A."/>
            <person name="Seitzer P.M."/>
            <person name="Tritt A."/>
            <person name="Larsen D."/>
            <person name="Krusor M."/>
            <person name="Yao A.I."/>
            <person name="Wu D."/>
            <person name="Madern D."/>
            <person name="Eisen J.A."/>
            <person name="Darling A.E."/>
            <person name="Facciotti M.T."/>
        </authorList>
    </citation>
    <scope>NUCLEOTIDE SEQUENCE [LARGE SCALE GENOMIC DNA]</scope>
    <source>
        <strain evidence="5 6">100A6</strain>
    </source>
</reference>
<keyword evidence="1 2" id="KW-0129">CBS domain</keyword>
<evidence type="ECO:0000313" key="6">
    <source>
        <dbReference type="Proteomes" id="UP000011566"/>
    </source>
</evidence>
<sequence length="299" mass="32094">MNVADAMTPRDALVTVSIPGTRDDALEYLQERDFSSVPVVKGEGDEEEFRGLVSRQTLIEHPDEDQLALLVEDGPTITADATIEEAARLMVESGARRLPVVDGEAQRASESSGQSPRDDQLEGIVTITDVIRAIAEGEVAGETQVGELASRTVNAIYAGTPLTVAERELSHSGVPYGVVLDDEGEMCGVLTEVDVLDVARVIDGEAETGESIADQEADWKWEGIKAVGGRYFPTRNVEIPADPVCEFMTSDVVSVGTTRTAREAAQEMLRNDIEQIPLVSGGELAGIVRDVDLLEAVDE</sequence>
<dbReference type="SUPFAM" id="SSF54631">
    <property type="entry name" value="CBS-domain pair"/>
    <property type="match status" value="2"/>
</dbReference>